<sequence>MRTYSLSHRKRSHQAPVVNGKVPSQHLGCEEPFKASIISKSPALKHPVKLDLAQIKTALKIREIKPSWVEAYNLLNYVTKKCKTCVTQKRCFSGRRFLKHKRPLDIVKTCKKFKAIKLTKSPLVRRQPPVVSNFVSPFRTRKSPQPIEQDAGEQDSRLKVFKLYTRLNWDNSRISRCTSSGSGRIASPAFKCLGLD</sequence>
<evidence type="ECO:0000313" key="2">
    <source>
        <dbReference type="Proteomes" id="UP001295684"/>
    </source>
</evidence>
<proteinExistence type="predicted"/>
<keyword evidence="2" id="KW-1185">Reference proteome</keyword>
<organism evidence="1 2">
    <name type="scientific">Euplotes crassus</name>
    <dbReference type="NCBI Taxonomy" id="5936"/>
    <lineage>
        <taxon>Eukaryota</taxon>
        <taxon>Sar</taxon>
        <taxon>Alveolata</taxon>
        <taxon>Ciliophora</taxon>
        <taxon>Intramacronucleata</taxon>
        <taxon>Spirotrichea</taxon>
        <taxon>Hypotrichia</taxon>
        <taxon>Euplotida</taxon>
        <taxon>Euplotidae</taxon>
        <taxon>Moneuplotes</taxon>
    </lineage>
</organism>
<dbReference type="EMBL" id="CAMPGE010010210">
    <property type="protein sequence ID" value="CAI2369059.1"/>
    <property type="molecule type" value="Genomic_DNA"/>
</dbReference>
<dbReference type="Proteomes" id="UP001295684">
    <property type="component" value="Unassembled WGS sequence"/>
</dbReference>
<dbReference type="AlphaFoldDB" id="A0AAD1UHU9"/>
<name>A0AAD1UHU9_EUPCR</name>
<protein>
    <submittedName>
        <fullName evidence="1">Uncharacterized protein</fullName>
    </submittedName>
</protein>
<gene>
    <name evidence="1" type="ORF">ECRASSUSDP1_LOCUS10356</name>
</gene>
<accession>A0AAD1UHU9</accession>
<reference evidence="1" key="1">
    <citation type="submission" date="2023-07" db="EMBL/GenBank/DDBJ databases">
        <authorList>
            <consortium name="AG Swart"/>
            <person name="Singh M."/>
            <person name="Singh A."/>
            <person name="Seah K."/>
            <person name="Emmerich C."/>
        </authorList>
    </citation>
    <scope>NUCLEOTIDE SEQUENCE</scope>
    <source>
        <strain evidence="1">DP1</strain>
    </source>
</reference>
<evidence type="ECO:0000313" key="1">
    <source>
        <dbReference type="EMBL" id="CAI2369059.1"/>
    </source>
</evidence>
<comment type="caution">
    <text evidence="1">The sequence shown here is derived from an EMBL/GenBank/DDBJ whole genome shotgun (WGS) entry which is preliminary data.</text>
</comment>